<accession>A0A090WAZ5</accession>
<proteinExistence type="predicted"/>
<organism evidence="4 5">
    <name type="scientific">Algibacter lectus</name>
    <dbReference type="NCBI Taxonomy" id="221126"/>
    <lineage>
        <taxon>Bacteria</taxon>
        <taxon>Pseudomonadati</taxon>
        <taxon>Bacteroidota</taxon>
        <taxon>Flavobacteriia</taxon>
        <taxon>Flavobacteriales</taxon>
        <taxon>Flavobacteriaceae</taxon>
        <taxon>Algibacter</taxon>
    </lineage>
</organism>
<dbReference type="Pfam" id="PF18962">
    <property type="entry name" value="Por_Secre_tail"/>
    <property type="match status" value="1"/>
</dbReference>
<feature type="domain" description="Secretion system C-terminal sorting" evidence="3">
    <location>
        <begin position="261"/>
        <end position="327"/>
    </location>
</feature>
<dbReference type="InterPro" id="IPR026444">
    <property type="entry name" value="Secre_tail"/>
</dbReference>
<feature type="signal peptide" evidence="2">
    <location>
        <begin position="1"/>
        <end position="17"/>
    </location>
</feature>
<feature type="chain" id="PRO_5001868101" description="Secretion system C-terminal sorting domain-containing protein" evidence="2">
    <location>
        <begin position="18"/>
        <end position="329"/>
    </location>
</feature>
<evidence type="ECO:0000313" key="5">
    <source>
        <dbReference type="Proteomes" id="UP000029644"/>
    </source>
</evidence>
<dbReference type="NCBIfam" id="TIGR04183">
    <property type="entry name" value="Por_Secre_tail"/>
    <property type="match status" value="1"/>
</dbReference>
<dbReference type="EMBL" id="BBNQ01000022">
    <property type="protein sequence ID" value="GAL64707.1"/>
    <property type="molecule type" value="Genomic_DNA"/>
</dbReference>
<dbReference type="Proteomes" id="UP000029644">
    <property type="component" value="Unassembled WGS sequence"/>
</dbReference>
<comment type="caution">
    <text evidence="4">The sequence shown here is derived from an EMBL/GenBank/DDBJ whole genome shotgun (WGS) entry which is preliminary data.</text>
</comment>
<evidence type="ECO:0000256" key="2">
    <source>
        <dbReference type="SAM" id="SignalP"/>
    </source>
</evidence>
<dbReference type="RefSeq" id="WP_042506519.1">
    <property type="nucleotide sequence ID" value="NZ_BBNQ01000022.1"/>
</dbReference>
<sequence length="329" mass="34865">MKLKLLLLLLVTSLGYSQNSIPTFESAAGSEFAVVSVPADQSAAGSNATWNFNVTSSNSSTSDEYSTASTDIIGFPGATAVIKVNNGAITVSKIFIEKAGNTVSFAGAESNNLILAYTNKGEIGTFPLSYPYAPSDDAIAGGFSFGENSGTFGGTMSRSVDAKGTLSVNVIGKPEQNFSGAVSRLVIIQDIALSIFPIKVADVVQTSNYYYKDNGDLVFRTSRIDISSSIIPNQSFETAEVLTTSTLGLGDQTISDADFSILPNPVKEELNINVKAEVESISIVDLSGRQVLNVKTNERKLVVDQLKSGLYIANIATDKGVFSQKFVKQ</sequence>
<evidence type="ECO:0000259" key="3">
    <source>
        <dbReference type="Pfam" id="PF18962"/>
    </source>
</evidence>
<dbReference type="OrthoDB" id="1467680at2"/>
<name>A0A090WAZ5_9FLAO</name>
<reference evidence="4 5" key="1">
    <citation type="journal article" date="2014" name="Genome Announc.">
        <title>Draft Genome Sequences of Marine Flavobacterium Algibacter lectus Strains SS8 and NR4.</title>
        <authorList>
            <person name="Takatani N."/>
            <person name="Nakanishi M."/>
            <person name="Meirelles P."/>
            <person name="Mino S."/>
            <person name="Suda W."/>
            <person name="Oshima K."/>
            <person name="Hattori M."/>
            <person name="Ohkuma M."/>
            <person name="Hosokawa M."/>
            <person name="Miyashita K."/>
            <person name="Thompson F.L."/>
            <person name="Niwa A."/>
            <person name="Sawabe T."/>
            <person name="Sawabe T."/>
        </authorList>
    </citation>
    <scope>NUCLEOTIDE SEQUENCE [LARGE SCALE GENOMIC DNA]</scope>
    <source>
        <strain evidence="4 5">JCM 19300</strain>
    </source>
</reference>
<dbReference type="AlphaFoldDB" id="A0A090WAZ5"/>
<protein>
    <recommendedName>
        <fullName evidence="3">Secretion system C-terminal sorting domain-containing protein</fullName>
    </recommendedName>
</protein>
<evidence type="ECO:0000256" key="1">
    <source>
        <dbReference type="ARBA" id="ARBA00022729"/>
    </source>
</evidence>
<evidence type="ECO:0000313" key="4">
    <source>
        <dbReference type="EMBL" id="GAL64707.1"/>
    </source>
</evidence>
<gene>
    <name evidence="4" type="ORF">JCM19300_65</name>
</gene>
<keyword evidence="1 2" id="KW-0732">Signal</keyword>